<dbReference type="InterPro" id="IPR036901">
    <property type="entry name" value="Asp/Orn_carbamoylTrfase_sf"/>
</dbReference>
<evidence type="ECO:0000256" key="4">
    <source>
        <dbReference type="ARBA" id="ARBA00022679"/>
    </source>
</evidence>
<evidence type="ECO:0000256" key="6">
    <source>
        <dbReference type="ARBA" id="ARBA00043884"/>
    </source>
</evidence>
<reference evidence="11 12" key="1">
    <citation type="journal article" date="2008" name="FEMS Yeast Res.">
        <title>Comparative genome analysis of a Saccharomyces cerevisiae wine strain.</title>
        <authorList>
            <person name="Borneman A.R."/>
            <person name="Forgan A.H."/>
            <person name="Pretorius I.S."/>
            <person name="Chambers P.J."/>
        </authorList>
    </citation>
    <scope>NUCLEOTIDE SEQUENCE [LARGE SCALE GENOMIC DNA]</scope>
    <source>
        <strain evidence="11 12">AWRI1631</strain>
    </source>
</reference>
<gene>
    <name evidence="11" type="ORF">AWRI1631_100710</name>
</gene>
<dbReference type="UniPathway" id="UPA00070">
    <property type="reaction ID" value="UER00116"/>
</dbReference>
<dbReference type="EC" id="2.1.3.2" evidence="3"/>
<dbReference type="GO" id="GO:0004070">
    <property type="term" value="F:aspartate carbamoyltransferase activity"/>
    <property type="evidence" value="ECO:0007669"/>
    <property type="project" value="UniProtKB-EC"/>
</dbReference>
<comment type="catalytic activity">
    <reaction evidence="7">
        <text>carbamoyl phosphate + L-aspartate = N-carbamoyl-L-aspartate + phosphate + H(+)</text>
        <dbReference type="Rhea" id="RHEA:20013"/>
        <dbReference type="ChEBI" id="CHEBI:15378"/>
        <dbReference type="ChEBI" id="CHEBI:29991"/>
        <dbReference type="ChEBI" id="CHEBI:32814"/>
        <dbReference type="ChEBI" id="CHEBI:43474"/>
        <dbReference type="ChEBI" id="CHEBI:58228"/>
        <dbReference type="EC" id="2.1.3.2"/>
    </reaction>
</comment>
<sequence length="292" mass="33008">DFHVLFAVAQELRAAVAREGVLDLMKGHVITTIFFEPSTRTCSSFIAAMERLGGRIVNVNPLVSSVKKGETLQDTIRTLACYSDAIVMRHSEEMSVHIAAKYSPVPIINGGNGSREHPTQAFLDLFTIREEIGTVNGITVTFMGDLKHGRTVHSLCRLLMHYQVRINLVSPPELRLPEGLREELRKAGLLGVESIELTPHIISKTDVLYCTRVQEERFNSPEEYARLKDTYIVDNKILAHAKENMAIMHPLPRVNEIKEEVDYDHRAAYFRQMKYGLFVRMALLAMVMGVDM</sequence>
<feature type="non-terminal residue" evidence="11">
    <location>
        <position position="1"/>
    </location>
</feature>
<dbReference type="GO" id="GO:0016597">
    <property type="term" value="F:amino acid binding"/>
    <property type="evidence" value="ECO:0007669"/>
    <property type="project" value="InterPro"/>
</dbReference>
<dbReference type="InterPro" id="IPR006132">
    <property type="entry name" value="Asp/Orn_carbamoyltranf_P-bd"/>
</dbReference>
<evidence type="ECO:0000256" key="8">
    <source>
        <dbReference type="RuleBase" id="RU003634"/>
    </source>
</evidence>
<dbReference type="PANTHER" id="PTHR45753">
    <property type="entry name" value="ORNITHINE CARBAMOYLTRANSFERASE, MITOCHONDRIAL"/>
    <property type="match status" value="1"/>
</dbReference>
<evidence type="ECO:0000313" key="11">
    <source>
        <dbReference type="EMBL" id="EDZ71350.1"/>
    </source>
</evidence>
<evidence type="ECO:0000256" key="1">
    <source>
        <dbReference type="ARBA" id="ARBA00004852"/>
    </source>
</evidence>
<evidence type="ECO:0000259" key="10">
    <source>
        <dbReference type="Pfam" id="PF02729"/>
    </source>
</evidence>
<dbReference type="Proteomes" id="UP000008988">
    <property type="component" value="Unassembled WGS sequence"/>
</dbReference>
<accession>B5VL47</accession>
<dbReference type="SUPFAM" id="SSF53671">
    <property type="entry name" value="Aspartate/ornithine carbamoyltransferase"/>
    <property type="match status" value="1"/>
</dbReference>
<dbReference type="Gene3D" id="3.40.50.1370">
    <property type="entry name" value="Aspartate/ornithine carbamoyltransferase"/>
    <property type="match status" value="2"/>
</dbReference>
<keyword evidence="5" id="KW-0665">Pyrimidine biosynthesis</keyword>
<dbReference type="InterPro" id="IPR006130">
    <property type="entry name" value="Asp/Orn_carbamoylTrfase"/>
</dbReference>
<dbReference type="Pfam" id="PF00185">
    <property type="entry name" value="OTCace"/>
    <property type="match status" value="1"/>
</dbReference>
<dbReference type="GO" id="GO:0044205">
    <property type="term" value="P:'de novo' UMP biosynthetic process"/>
    <property type="evidence" value="ECO:0007669"/>
    <property type="project" value="UniProtKB-UniPathway"/>
</dbReference>
<dbReference type="PANTHER" id="PTHR45753:SF6">
    <property type="entry name" value="ASPARTATE CARBAMOYLTRANSFERASE"/>
    <property type="match status" value="1"/>
</dbReference>
<dbReference type="InterPro" id="IPR002082">
    <property type="entry name" value="Asp_carbamoyltransf"/>
</dbReference>
<dbReference type="PRINTS" id="PR00100">
    <property type="entry name" value="AOTCASE"/>
</dbReference>
<dbReference type="AlphaFoldDB" id="B5VL47"/>
<proteinExistence type="inferred from homology"/>
<keyword evidence="4 8" id="KW-0808">Transferase</keyword>
<protein>
    <recommendedName>
        <fullName evidence="3">aspartate carbamoyltransferase</fullName>
        <ecNumber evidence="3">2.1.3.2</ecNumber>
    </recommendedName>
</protein>
<evidence type="ECO:0000256" key="3">
    <source>
        <dbReference type="ARBA" id="ARBA00013008"/>
    </source>
</evidence>
<evidence type="ECO:0000259" key="9">
    <source>
        <dbReference type="Pfam" id="PF00185"/>
    </source>
</evidence>
<name>B5VL47_YEAS6</name>
<feature type="domain" description="Aspartate/ornithine carbamoyltransferase carbamoyl-P binding" evidence="10">
    <location>
        <begin position="3"/>
        <end position="130"/>
    </location>
</feature>
<comment type="pathway">
    <text evidence="1">Pyrimidine metabolism; UMP biosynthesis via de novo pathway; (S)-dihydroorotate from bicarbonate: step 2/3.</text>
</comment>
<dbReference type="FunFam" id="3.40.50.1370:FF:000002">
    <property type="entry name" value="Aspartate carbamoyltransferase 2"/>
    <property type="match status" value="1"/>
</dbReference>
<dbReference type="EMBL" id="ABSV01001279">
    <property type="protein sequence ID" value="EDZ71350.1"/>
    <property type="molecule type" value="Genomic_DNA"/>
</dbReference>
<feature type="domain" description="Aspartate/ornithine carbamoyltransferase Asp/Orn-binding" evidence="9">
    <location>
        <begin position="136"/>
        <end position="286"/>
    </location>
</feature>
<dbReference type="Pfam" id="PF02729">
    <property type="entry name" value="OTCace_N"/>
    <property type="match status" value="1"/>
</dbReference>
<comment type="caution">
    <text evidence="11">The sequence shown here is derived from an EMBL/GenBank/DDBJ whole genome shotgun (WGS) entry which is preliminary data.</text>
</comment>
<evidence type="ECO:0000256" key="2">
    <source>
        <dbReference type="ARBA" id="ARBA00008896"/>
    </source>
</evidence>
<dbReference type="GO" id="GO:0006207">
    <property type="term" value="P:'de novo' pyrimidine nucleobase biosynthetic process"/>
    <property type="evidence" value="ECO:0007669"/>
    <property type="project" value="InterPro"/>
</dbReference>
<dbReference type="PRINTS" id="PR00101">
    <property type="entry name" value="ATCASE"/>
</dbReference>
<dbReference type="FunFam" id="3.40.50.1370:FF:000005">
    <property type="entry name" value="CAD protein-like isoform X1"/>
    <property type="match status" value="1"/>
</dbReference>
<comment type="function">
    <text evidence="6">Catalyzes the condensation of carbamoyl phosphate and aspartate to form carbamoyl aspartate and inorganic phosphate, the committed step in the de novo pyrimidine nucleotide biosynthesis pathway.</text>
</comment>
<dbReference type="NCBIfam" id="TIGR00670">
    <property type="entry name" value="asp_carb_tr"/>
    <property type="match status" value="1"/>
</dbReference>
<dbReference type="PROSITE" id="PS00097">
    <property type="entry name" value="CARBAMOYLTRANSFERASE"/>
    <property type="match status" value="1"/>
</dbReference>
<evidence type="ECO:0000256" key="5">
    <source>
        <dbReference type="ARBA" id="ARBA00022975"/>
    </source>
</evidence>
<organism evidence="11 12">
    <name type="scientific">Saccharomyces cerevisiae (strain AWRI1631)</name>
    <name type="common">Baker's yeast</name>
    <dbReference type="NCBI Taxonomy" id="545124"/>
    <lineage>
        <taxon>Eukaryota</taxon>
        <taxon>Fungi</taxon>
        <taxon>Dikarya</taxon>
        <taxon>Ascomycota</taxon>
        <taxon>Saccharomycotina</taxon>
        <taxon>Saccharomycetes</taxon>
        <taxon>Saccharomycetales</taxon>
        <taxon>Saccharomycetaceae</taxon>
        <taxon>Saccharomyces</taxon>
    </lineage>
</organism>
<comment type="similarity">
    <text evidence="2">Belongs to the aspartate/ornithine carbamoyltransferase superfamily. ATCase family.</text>
</comment>
<dbReference type="InterPro" id="IPR006131">
    <property type="entry name" value="Asp_carbamoyltransf_Asp/Orn-bd"/>
</dbReference>
<evidence type="ECO:0000313" key="12">
    <source>
        <dbReference type="Proteomes" id="UP000008988"/>
    </source>
</evidence>
<dbReference type="NCBIfam" id="NF002032">
    <property type="entry name" value="PRK00856.1"/>
    <property type="match status" value="1"/>
</dbReference>
<dbReference type="GO" id="GO:0006520">
    <property type="term" value="P:amino acid metabolic process"/>
    <property type="evidence" value="ECO:0007669"/>
    <property type="project" value="InterPro"/>
</dbReference>
<evidence type="ECO:0000256" key="7">
    <source>
        <dbReference type="ARBA" id="ARBA00048859"/>
    </source>
</evidence>